<dbReference type="GeneID" id="17272739"/>
<dbReference type="SUPFAM" id="SSF54236">
    <property type="entry name" value="Ubiquitin-like"/>
    <property type="match status" value="1"/>
</dbReference>
<dbReference type="GO" id="GO:0000422">
    <property type="term" value="P:autophagy of mitochondrion"/>
    <property type="evidence" value="ECO:0007669"/>
    <property type="project" value="TreeGrafter"/>
</dbReference>
<dbReference type="Gene3D" id="3.10.20.90">
    <property type="entry name" value="Phosphatidylinositol 3-kinase Catalytic Subunit, Chain A, domain 1"/>
    <property type="match status" value="1"/>
</dbReference>
<keyword evidence="1 4" id="KW-1017">Isopeptide bond</keyword>
<dbReference type="Proteomes" id="UP000013827">
    <property type="component" value="Unassembled WGS sequence"/>
</dbReference>
<dbReference type="KEGG" id="ehx:EMIHUDRAFT_48776"/>
<evidence type="ECO:0000256" key="4">
    <source>
        <dbReference type="RuleBase" id="RU361201"/>
    </source>
</evidence>
<dbReference type="PANTHER" id="PTHR13385">
    <property type="entry name" value="AUTOPHAGY PROTEIN 12"/>
    <property type="match status" value="1"/>
</dbReference>
<dbReference type="GO" id="GO:0000421">
    <property type="term" value="C:autophagosome membrane"/>
    <property type="evidence" value="ECO:0007669"/>
    <property type="project" value="TreeGrafter"/>
</dbReference>
<dbReference type="PANTHER" id="PTHR13385:SF0">
    <property type="entry name" value="UBIQUITIN-LIKE PROTEIN ATG12"/>
    <property type="match status" value="1"/>
</dbReference>
<dbReference type="EnsemblProtists" id="EOD27193">
    <property type="protein sequence ID" value="EOD27193"/>
    <property type="gene ID" value="EMIHUDRAFT_48757"/>
</dbReference>
<dbReference type="GO" id="GO:0000045">
    <property type="term" value="P:autophagosome assembly"/>
    <property type="evidence" value="ECO:0007669"/>
    <property type="project" value="InterPro"/>
</dbReference>
<name>A0A0D3JUK8_EMIH1</name>
<dbReference type="EnsemblProtists" id="EOD24101">
    <property type="protein sequence ID" value="EOD24101"/>
    <property type="gene ID" value="EMIHUDRAFT_48776"/>
</dbReference>
<dbReference type="OMA" id="IEFLRCQ"/>
<dbReference type="AlphaFoldDB" id="A0A0D3JUK8"/>
<keyword evidence="3 4" id="KW-0072">Autophagy</keyword>
<dbReference type="Pfam" id="PF04110">
    <property type="entry name" value="APG12"/>
    <property type="match status" value="1"/>
</dbReference>
<dbReference type="GO" id="GO:0034045">
    <property type="term" value="C:phagophore assembly site membrane"/>
    <property type="evidence" value="ECO:0007669"/>
    <property type="project" value="TreeGrafter"/>
</dbReference>
<evidence type="ECO:0000256" key="3">
    <source>
        <dbReference type="ARBA" id="ARBA00023006"/>
    </source>
</evidence>
<dbReference type="InterPro" id="IPR007242">
    <property type="entry name" value="Atg12"/>
</dbReference>
<dbReference type="CDD" id="cd01612">
    <property type="entry name" value="Ubl_ATG12"/>
    <property type="match status" value="1"/>
</dbReference>
<sequence>KVTVTFKHAGDAPILKRSTFKLSASTTIAMTADQLRKQLGIAPHEPLLLYCSTAFAPPLDETLGDVAQCF</sequence>
<reference evidence="6" key="1">
    <citation type="journal article" date="2013" name="Nature">
        <title>Pan genome of the phytoplankton Emiliania underpins its global distribution.</title>
        <authorList>
            <person name="Read B.A."/>
            <person name="Kegel J."/>
            <person name="Klute M.J."/>
            <person name="Kuo A."/>
            <person name="Lefebvre S.C."/>
            <person name="Maumus F."/>
            <person name="Mayer C."/>
            <person name="Miller J."/>
            <person name="Monier A."/>
            <person name="Salamov A."/>
            <person name="Young J."/>
            <person name="Aguilar M."/>
            <person name="Claverie J.M."/>
            <person name="Frickenhaus S."/>
            <person name="Gonzalez K."/>
            <person name="Herman E.K."/>
            <person name="Lin Y.C."/>
            <person name="Napier J."/>
            <person name="Ogata H."/>
            <person name="Sarno A.F."/>
            <person name="Shmutz J."/>
            <person name="Schroeder D."/>
            <person name="de Vargas C."/>
            <person name="Verret F."/>
            <person name="von Dassow P."/>
            <person name="Valentin K."/>
            <person name="Van de Peer Y."/>
            <person name="Wheeler G."/>
            <person name="Dacks J.B."/>
            <person name="Delwiche C.F."/>
            <person name="Dyhrman S.T."/>
            <person name="Glockner G."/>
            <person name="John U."/>
            <person name="Richards T."/>
            <person name="Worden A.Z."/>
            <person name="Zhang X."/>
            <person name="Grigoriev I.V."/>
            <person name="Allen A.E."/>
            <person name="Bidle K."/>
            <person name="Borodovsky M."/>
            <person name="Bowler C."/>
            <person name="Brownlee C."/>
            <person name="Cock J.M."/>
            <person name="Elias M."/>
            <person name="Gladyshev V.N."/>
            <person name="Groth M."/>
            <person name="Guda C."/>
            <person name="Hadaegh A."/>
            <person name="Iglesias-Rodriguez M.D."/>
            <person name="Jenkins J."/>
            <person name="Jones B.M."/>
            <person name="Lawson T."/>
            <person name="Leese F."/>
            <person name="Lindquist E."/>
            <person name="Lobanov A."/>
            <person name="Lomsadze A."/>
            <person name="Malik S.B."/>
            <person name="Marsh M.E."/>
            <person name="Mackinder L."/>
            <person name="Mock T."/>
            <person name="Mueller-Roeber B."/>
            <person name="Pagarete A."/>
            <person name="Parker M."/>
            <person name="Probert I."/>
            <person name="Quesneville H."/>
            <person name="Raines C."/>
            <person name="Rensing S.A."/>
            <person name="Riano-Pachon D.M."/>
            <person name="Richier S."/>
            <person name="Rokitta S."/>
            <person name="Shiraiwa Y."/>
            <person name="Soanes D.M."/>
            <person name="van der Giezen M."/>
            <person name="Wahlund T.M."/>
            <person name="Williams B."/>
            <person name="Wilson W."/>
            <person name="Wolfe G."/>
            <person name="Wurch L.L."/>
        </authorList>
    </citation>
    <scope>NUCLEOTIDE SEQUENCE</scope>
</reference>
<keyword evidence="6" id="KW-1185">Reference proteome</keyword>
<evidence type="ECO:0000313" key="5">
    <source>
        <dbReference type="EnsemblProtists" id="EOD27193"/>
    </source>
</evidence>
<evidence type="ECO:0000256" key="2">
    <source>
        <dbReference type="ARBA" id="ARBA00022786"/>
    </source>
</evidence>
<evidence type="ECO:0000313" key="6">
    <source>
        <dbReference type="Proteomes" id="UP000013827"/>
    </source>
</evidence>
<dbReference type="GO" id="GO:0019776">
    <property type="term" value="F:Atg8-family ligase activity"/>
    <property type="evidence" value="ECO:0007669"/>
    <property type="project" value="TreeGrafter"/>
</dbReference>
<organism evidence="5 6">
    <name type="scientific">Emiliania huxleyi (strain CCMP1516)</name>
    <dbReference type="NCBI Taxonomy" id="280463"/>
    <lineage>
        <taxon>Eukaryota</taxon>
        <taxon>Haptista</taxon>
        <taxon>Haptophyta</taxon>
        <taxon>Prymnesiophyceae</taxon>
        <taxon>Isochrysidales</taxon>
        <taxon>Noelaerhabdaceae</taxon>
        <taxon>Emiliania</taxon>
    </lineage>
</organism>
<dbReference type="STRING" id="2903.R1CVW6"/>
<dbReference type="GO" id="GO:0034727">
    <property type="term" value="P:piecemeal microautophagy of the nucleus"/>
    <property type="evidence" value="ECO:0007669"/>
    <property type="project" value="TreeGrafter"/>
</dbReference>
<dbReference type="GeneID" id="17269647"/>
<evidence type="ECO:0000256" key="1">
    <source>
        <dbReference type="ARBA" id="ARBA00022499"/>
    </source>
</evidence>
<dbReference type="InterPro" id="IPR029071">
    <property type="entry name" value="Ubiquitin-like_domsf"/>
</dbReference>
<dbReference type="KEGG" id="ehx:EMIHUDRAFT_48757"/>
<dbReference type="GO" id="GO:0034274">
    <property type="term" value="C:Atg12-Atg5-Atg16 complex"/>
    <property type="evidence" value="ECO:0007669"/>
    <property type="project" value="TreeGrafter"/>
</dbReference>
<dbReference type="GO" id="GO:0097352">
    <property type="term" value="P:autophagosome maturation"/>
    <property type="evidence" value="ECO:0007669"/>
    <property type="project" value="TreeGrafter"/>
</dbReference>
<reference evidence="5" key="2">
    <citation type="submission" date="2024-10" db="UniProtKB">
        <authorList>
            <consortium name="EnsemblProtists"/>
        </authorList>
    </citation>
    <scope>IDENTIFICATION</scope>
</reference>
<protein>
    <recommendedName>
        <fullName evidence="4">Ubiquitin-like protein ATG12</fullName>
    </recommendedName>
</protein>
<dbReference type="GO" id="GO:0061723">
    <property type="term" value="P:glycophagy"/>
    <property type="evidence" value="ECO:0007669"/>
    <property type="project" value="TreeGrafter"/>
</dbReference>
<dbReference type="RefSeq" id="XP_005779622.1">
    <property type="nucleotide sequence ID" value="XM_005779565.1"/>
</dbReference>
<proteinExistence type="inferred from homology"/>
<accession>A0A0D3JUK8</accession>
<comment type="subunit">
    <text evidence="4">Forms a conjugate with ATG5.</text>
</comment>
<keyword evidence="2 4" id="KW-0833">Ubl conjugation pathway</keyword>
<dbReference type="PaxDb" id="2903-EOD24101"/>
<comment type="similarity">
    <text evidence="4">Belongs to the ATG12 family.</text>
</comment>
<dbReference type="RefSeq" id="XP_005776530.1">
    <property type="nucleotide sequence ID" value="XM_005776473.1"/>
</dbReference>
<dbReference type="HOGENOM" id="CLU_106795_3_1_1"/>